<evidence type="ECO:0000313" key="5">
    <source>
        <dbReference type="EMBL" id="GJM51129.1"/>
    </source>
</evidence>
<dbReference type="Proteomes" id="UP001208692">
    <property type="component" value="Unassembled WGS sequence"/>
</dbReference>
<reference evidence="5 8" key="1">
    <citation type="submission" date="2021-11" db="EMBL/GenBank/DDBJ databases">
        <title>Draft genome sequence of Capnocytophaga sp. strain KC07075 isolated from cat oral cavity.</title>
        <authorList>
            <person name="Suzuki M."/>
            <person name="Imaoka K."/>
            <person name="Kimura M."/>
            <person name="Morikawa S."/>
            <person name="Maeda K."/>
        </authorList>
    </citation>
    <scope>NUCLEOTIDE SEQUENCE</scope>
    <source>
        <strain evidence="5">KC07075</strain>
        <strain evidence="6 8">KC07079</strain>
    </source>
</reference>
<dbReference type="EMBL" id="BQKA01000041">
    <property type="protein sequence ID" value="GJM51129.1"/>
    <property type="molecule type" value="Genomic_DNA"/>
</dbReference>
<keyword evidence="1" id="KW-0805">Transcription regulation</keyword>
<sequence>MYRQIQPHPILQKYVAFFWISETDDYFQYFSPASTFTDLVFFCQGTIQNTQNHQELSQNGVVFGQKTSFSNYQTLHSKAKLFGIRVRPSIFLLTLKIPAFQLNEQSISLGQLFGNEGDVLTNNIINACSIEESIALFSSFIIQKIKDVPAKYQLIEKVIHSDAISHDFSAKDLALSERQFERNFKDYTGFSLRKYTKIKRFEQVYKALRSAQNIDNLTQFALQYDYYDQAHFNRDFKEFTNLSPLQLFPKI</sequence>
<dbReference type="Pfam" id="PF20240">
    <property type="entry name" value="DUF6597"/>
    <property type="match status" value="1"/>
</dbReference>
<evidence type="ECO:0000256" key="1">
    <source>
        <dbReference type="ARBA" id="ARBA00023015"/>
    </source>
</evidence>
<dbReference type="SMART" id="SM00342">
    <property type="entry name" value="HTH_ARAC"/>
    <property type="match status" value="1"/>
</dbReference>
<gene>
    <name evidence="5" type="ORF">RCZ15_21020</name>
    <name evidence="6" type="ORF">RCZ16_16360</name>
</gene>
<dbReference type="Pfam" id="PF12833">
    <property type="entry name" value="HTH_18"/>
    <property type="match status" value="1"/>
</dbReference>
<dbReference type="PROSITE" id="PS01124">
    <property type="entry name" value="HTH_ARAC_FAMILY_2"/>
    <property type="match status" value="1"/>
</dbReference>
<organism evidence="5 7">
    <name type="scientific">Capnocytophaga catalasegens</name>
    <dbReference type="NCBI Taxonomy" id="1004260"/>
    <lineage>
        <taxon>Bacteria</taxon>
        <taxon>Pseudomonadati</taxon>
        <taxon>Bacteroidota</taxon>
        <taxon>Flavobacteriia</taxon>
        <taxon>Flavobacteriales</taxon>
        <taxon>Flavobacteriaceae</taxon>
        <taxon>Capnocytophaga</taxon>
    </lineage>
</organism>
<feature type="domain" description="HTH araC/xylS-type" evidence="4">
    <location>
        <begin position="149"/>
        <end position="250"/>
    </location>
</feature>
<keyword evidence="3" id="KW-0804">Transcription</keyword>
<dbReference type="EMBL" id="BQKB01000033">
    <property type="protein sequence ID" value="GJM53319.1"/>
    <property type="molecule type" value="Genomic_DNA"/>
</dbReference>
<dbReference type="PANTHER" id="PTHR46796:SF13">
    <property type="entry name" value="HTH-TYPE TRANSCRIPTIONAL ACTIVATOR RHAS"/>
    <property type="match status" value="1"/>
</dbReference>
<dbReference type="InterPro" id="IPR018060">
    <property type="entry name" value="HTH_AraC"/>
</dbReference>
<dbReference type="PANTHER" id="PTHR46796">
    <property type="entry name" value="HTH-TYPE TRANSCRIPTIONAL ACTIVATOR RHAS-RELATED"/>
    <property type="match status" value="1"/>
</dbReference>
<dbReference type="AlphaFoldDB" id="A0AAV5AX29"/>
<dbReference type="GO" id="GO:0003700">
    <property type="term" value="F:DNA-binding transcription factor activity"/>
    <property type="evidence" value="ECO:0007669"/>
    <property type="project" value="InterPro"/>
</dbReference>
<proteinExistence type="predicted"/>
<evidence type="ECO:0000259" key="4">
    <source>
        <dbReference type="PROSITE" id="PS01124"/>
    </source>
</evidence>
<keyword evidence="8" id="KW-1185">Reference proteome</keyword>
<evidence type="ECO:0000313" key="6">
    <source>
        <dbReference type="EMBL" id="GJM53319.1"/>
    </source>
</evidence>
<comment type="caution">
    <text evidence="5">The sequence shown here is derived from an EMBL/GenBank/DDBJ whole genome shotgun (WGS) entry which is preliminary data.</text>
</comment>
<dbReference type="RefSeq" id="WP_264847361.1">
    <property type="nucleotide sequence ID" value="NZ_BPMA01000053.1"/>
</dbReference>
<accession>A0AAV5AX29</accession>
<protein>
    <submittedName>
        <fullName evidence="5">AraC family transcriptional regulator</fullName>
    </submittedName>
</protein>
<dbReference type="Gene3D" id="1.10.10.60">
    <property type="entry name" value="Homeodomain-like"/>
    <property type="match status" value="1"/>
</dbReference>
<evidence type="ECO:0000313" key="8">
    <source>
        <dbReference type="Proteomes" id="UP001208692"/>
    </source>
</evidence>
<dbReference type="InterPro" id="IPR050204">
    <property type="entry name" value="AraC_XylS_family_regulators"/>
</dbReference>
<keyword evidence="2" id="KW-0238">DNA-binding</keyword>
<name>A0AAV5AX29_9FLAO</name>
<dbReference type="InterPro" id="IPR046532">
    <property type="entry name" value="DUF6597"/>
</dbReference>
<evidence type="ECO:0000256" key="2">
    <source>
        <dbReference type="ARBA" id="ARBA00023125"/>
    </source>
</evidence>
<evidence type="ECO:0000313" key="7">
    <source>
        <dbReference type="Proteomes" id="UP001207736"/>
    </source>
</evidence>
<evidence type="ECO:0000256" key="3">
    <source>
        <dbReference type="ARBA" id="ARBA00023163"/>
    </source>
</evidence>
<dbReference type="Proteomes" id="UP001207736">
    <property type="component" value="Unassembled WGS sequence"/>
</dbReference>
<dbReference type="GO" id="GO:0043565">
    <property type="term" value="F:sequence-specific DNA binding"/>
    <property type="evidence" value="ECO:0007669"/>
    <property type="project" value="InterPro"/>
</dbReference>